<evidence type="ECO:0000313" key="1">
    <source>
        <dbReference type="EMBL" id="TCL15374.1"/>
    </source>
</evidence>
<accession>A0A4R1P1S5</accession>
<dbReference type="AlphaFoldDB" id="A0A4R1P1S5"/>
<comment type="caution">
    <text evidence="2">The sequence shown here is derived from an EMBL/GenBank/DDBJ whole genome shotgun (WGS) entry which is preliminary data.</text>
</comment>
<proteinExistence type="predicted"/>
<feature type="non-terminal residue" evidence="2">
    <location>
        <position position="1"/>
    </location>
</feature>
<dbReference type="Proteomes" id="UP000295169">
    <property type="component" value="Unassembled WGS sequence"/>
</dbReference>
<sequence length="42" mass="4586">ESEDTTAGIRERLSAMEDLLDDLPEGSVGKLRAEIDSIRALL</sequence>
<evidence type="ECO:0000313" key="3">
    <source>
        <dbReference type="Proteomes" id="UP000295169"/>
    </source>
</evidence>
<name>A0A4R1P1S5_9GAMM</name>
<evidence type="ECO:0000313" key="2">
    <source>
        <dbReference type="EMBL" id="TCL18599.1"/>
    </source>
</evidence>
<gene>
    <name evidence="2" type="ORF">EV691_14628</name>
    <name evidence="1" type="ORF">EV691_1659</name>
</gene>
<protein>
    <submittedName>
        <fullName evidence="2">Uncharacterized protein</fullName>
    </submittedName>
</protein>
<dbReference type="EMBL" id="SMMU01000046">
    <property type="protein sequence ID" value="TCL18599.1"/>
    <property type="molecule type" value="Genomic_DNA"/>
</dbReference>
<reference evidence="2 3" key="1">
    <citation type="submission" date="2019-03" db="EMBL/GenBank/DDBJ databases">
        <title>Genomic Encyclopedia of Type Strains, Phase IV (KMG-IV): sequencing the most valuable type-strain genomes for metagenomic binning, comparative biology and taxonomic classification.</title>
        <authorList>
            <person name="Goeker M."/>
        </authorList>
    </citation>
    <scope>NUCLEOTIDE SEQUENCE [LARGE SCALE GENOMIC DNA]</scope>
    <source>
        <strain evidence="2 3">DSM 2286</strain>
    </source>
</reference>
<organism evidence="2 3">
    <name type="scientific">Azotobacter chroococcum</name>
    <dbReference type="NCBI Taxonomy" id="353"/>
    <lineage>
        <taxon>Bacteria</taxon>
        <taxon>Pseudomonadati</taxon>
        <taxon>Pseudomonadota</taxon>
        <taxon>Gammaproteobacteria</taxon>
        <taxon>Pseudomonadales</taxon>
        <taxon>Pseudomonadaceae</taxon>
        <taxon>Azotobacter</taxon>
    </lineage>
</organism>
<dbReference type="EMBL" id="SMMU01000065">
    <property type="protein sequence ID" value="TCL15374.1"/>
    <property type="molecule type" value="Genomic_DNA"/>
</dbReference>